<evidence type="ECO:0000256" key="1">
    <source>
        <dbReference type="SAM" id="MobiDB-lite"/>
    </source>
</evidence>
<keyword evidence="3" id="KW-1185">Reference proteome</keyword>
<dbReference type="Proteomes" id="UP001148018">
    <property type="component" value="Unassembled WGS sequence"/>
</dbReference>
<organism evidence="2 3">
    <name type="scientific">Muraenolepis orangiensis</name>
    <name type="common">Patagonian moray cod</name>
    <dbReference type="NCBI Taxonomy" id="630683"/>
    <lineage>
        <taxon>Eukaryota</taxon>
        <taxon>Metazoa</taxon>
        <taxon>Chordata</taxon>
        <taxon>Craniata</taxon>
        <taxon>Vertebrata</taxon>
        <taxon>Euteleostomi</taxon>
        <taxon>Actinopterygii</taxon>
        <taxon>Neopterygii</taxon>
        <taxon>Teleostei</taxon>
        <taxon>Neoteleostei</taxon>
        <taxon>Acanthomorphata</taxon>
        <taxon>Zeiogadaria</taxon>
        <taxon>Gadariae</taxon>
        <taxon>Gadiformes</taxon>
        <taxon>Muraenolepidoidei</taxon>
        <taxon>Muraenolepididae</taxon>
        <taxon>Muraenolepis</taxon>
    </lineage>
</organism>
<dbReference type="OrthoDB" id="8959005at2759"/>
<feature type="region of interest" description="Disordered" evidence="1">
    <location>
        <begin position="1"/>
        <end position="76"/>
    </location>
</feature>
<feature type="compositionally biased region" description="Pro residues" evidence="1">
    <location>
        <begin position="62"/>
        <end position="76"/>
    </location>
</feature>
<reference evidence="2" key="1">
    <citation type="submission" date="2022-07" db="EMBL/GenBank/DDBJ databases">
        <title>Chromosome-level genome of Muraenolepis orangiensis.</title>
        <authorList>
            <person name="Kim J."/>
        </authorList>
    </citation>
    <scope>NUCLEOTIDE SEQUENCE</scope>
    <source>
        <strain evidence="2">KU_S4_2022</strain>
        <tissue evidence="2">Muscle</tissue>
    </source>
</reference>
<gene>
    <name evidence="2" type="ORF">NHX12_004393</name>
</gene>
<proteinExistence type="predicted"/>
<feature type="compositionally biased region" description="Basic and acidic residues" evidence="1">
    <location>
        <begin position="36"/>
        <end position="59"/>
    </location>
</feature>
<dbReference type="EMBL" id="JANIIK010000111">
    <property type="protein sequence ID" value="KAJ3595088.1"/>
    <property type="molecule type" value="Genomic_DNA"/>
</dbReference>
<sequence>MSRPSVRSKETMKGADKAIVAKSSGERQSGSPRCGAAEKPDEPSEESGPRLRIPSDRTWEPTPQPPQGKEPPPQGV</sequence>
<feature type="compositionally biased region" description="Basic and acidic residues" evidence="1">
    <location>
        <begin position="7"/>
        <end position="16"/>
    </location>
</feature>
<dbReference type="AlphaFoldDB" id="A0A9Q0DVE3"/>
<name>A0A9Q0DVE3_9TELE</name>
<comment type="caution">
    <text evidence="2">The sequence shown here is derived from an EMBL/GenBank/DDBJ whole genome shotgun (WGS) entry which is preliminary data.</text>
</comment>
<evidence type="ECO:0000313" key="2">
    <source>
        <dbReference type="EMBL" id="KAJ3595088.1"/>
    </source>
</evidence>
<accession>A0A9Q0DVE3</accession>
<protein>
    <submittedName>
        <fullName evidence="2">Uncharacterized protein</fullName>
    </submittedName>
</protein>
<evidence type="ECO:0000313" key="3">
    <source>
        <dbReference type="Proteomes" id="UP001148018"/>
    </source>
</evidence>